<feature type="region of interest" description="Disordered" evidence="1">
    <location>
        <begin position="81"/>
        <end position="100"/>
    </location>
</feature>
<name>A0A6A6D3T7_ZASCE</name>
<accession>A0A6A6D3T7</accession>
<feature type="compositionally biased region" description="Low complexity" evidence="1">
    <location>
        <begin position="324"/>
        <end position="336"/>
    </location>
</feature>
<protein>
    <recommendedName>
        <fullName evidence="2">Ubiquitin-like domain-containing protein</fullName>
    </recommendedName>
</protein>
<dbReference type="RefSeq" id="XP_033674936.1">
    <property type="nucleotide sequence ID" value="XM_033803575.1"/>
</dbReference>
<reference evidence="3" key="1">
    <citation type="journal article" date="2020" name="Stud. Mycol.">
        <title>101 Dothideomycetes genomes: a test case for predicting lifestyles and emergence of pathogens.</title>
        <authorList>
            <person name="Haridas S."/>
            <person name="Albert R."/>
            <person name="Binder M."/>
            <person name="Bloem J."/>
            <person name="Labutti K."/>
            <person name="Salamov A."/>
            <person name="Andreopoulos B."/>
            <person name="Baker S."/>
            <person name="Barry K."/>
            <person name="Bills G."/>
            <person name="Bluhm B."/>
            <person name="Cannon C."/>
            <person name="Castanera R."/>
            <person name="Culley D."/>
            <person name="Daum C."/>
            <person name="Ezra D."/>
            <person name="Gonzalez J."/>
            <person name="Henrissat B."/>
            <person name="Kuo A."/>
            <person name="Liang C."/>
            <person name="Lipzen A."/>
            <person name="Lutzoni F."/>
            <person name="Magnuson J."/>
            <person name="Mondo S."/>
            <person name="Nolan M."/>
            <person name="Ohm R."/>
            <person name="Pangilinan J."/>
            <person name="Park H.-J."/>
            <person name="Ramirez L."/>
            <person name="Alfaro M."/>
            <person name="Sun H."/>
            <person name="Tritt A."/>
            <person name="Yoshinaga Y."/>
            <person name="Zwiers L.-H."/>
            <person name="Turgeon B."/>
            <person name="Goodwin S."/>
            <person name="Spatafora J."/>
            <person name="Crous P."/>
            <person name="Grigoriev I."/>
        </authorList>
    </citation>
    <scope>NUCLEOTIDE SEQUENCE</scope>
    <source>
        <strain evidence="3">ATCC 36951</strain>
    </source>
</reference>
<gene>
    <name evidence="3" type="ORF">M409DRAFT_16322</name>
</gene>
<dbReference type="Proteomes" id="UP000799537">
    <property type="component" value="Unassembled WGS sequence"/>
</dbReference>
<dbReference type="OrthoDB" id="5389892at2759"/>
<dbReference type="EMBL" id="ML993579">
    <property type="protein sequence ID" value="KAF2174047.1"/>
    <property type="molecule type" value="Genomic_DNA"/>
</dbReference>
<dbReference type="InterPro" id="IPR000626">
    <property type="entry name" value="Ubiquitin-like_dom"/>
</dbReference>
<dbReference type="GeneID" id="54556847"/>
<evidence type="ECO:0000313" key="4">
    <source>
        <dbReference type="Proteomes" id="UP000799537"/>
    </source>
</evidence>
<organism evidence="3 4">
    <name type="scientific">Zasmidium cellare ATCC 36951</name>
    <dbReference type="NCBI Taxonomy" id="1080233"/>
    <lineage>
        <taxon>Eukaryota</taxon>
        <taxon>Fungi</taxon>
        <taxon>Dikarya</taxon>
        <taxon>Ascomycota</taxon>
        <taxon>Pezizomycotina</taxon>
        <taxon>Dothideomycetes</taxon>
        <taxon>Dothideomycetidae</taxon>
        <taxon>Mycosphaerellales</taxon>
        <taxon>Mycosphaerellaceae</taxon>
        <taxon>Zasmidium</taxon>
    </lineage>
</organism>
<feature type="domain" description="Ubiquitin-like" evidence="2">
    <location>
        <begin position="122"/>
        <end position="191"/>
    </location>
</feature>
<dbReference type="AlphaFoldDB" id="A0A6A6D3T7"/>
<feature type="compositionally biased region" description="Polar residues" evidence="1">
    <location>
        <begin position="90"/>
        <end position="100"/>
    </location>
</feature>
<evidence type="ECO:0000256" key="1">
    <source>
        <dbReference type="SAM" id="MobiDB-lite"/>
    </source>
</evidence>
<sequence length="348" mass="38279">MSINVTITLPLPTATAIQQGDFDKAYLSQLVLDAVKALPLLGGPSFSHQDPFTSNDGALTPPALSTYDPEVVTVRDGYASRATSPPVYTPNPTEYESSSRTVVPDVQAVRYPDRDSFKVDKFPVTVIHEGKGVWPIHVNSAMTGAELAVLIEEKSGVEVGRQRVKFNESLLEMEKTLYASGIRRHRQLHLIQLSGLVLLDSDVDFWIHVKGCVSEKKIPIHAKLSTSTTEVGMALFEHFAPHTPFGRRQVKFKGQPVYGVNEVVRTMEHTAADYLHATTEPQPAEETGLGTHFTNTFSKEHKETAPNQPPEVKLKDTNSGMTTAQLQQAASDAQQADPNILKKMKIVK</sequence>
<feature type="region of interest" description="Disordered" evidence="1">
    <location>
        <begin position="299"/>
        <end position="337"/>
    </location>
</feature>
<evidence type="ECO:0000259" key="2">
    <source>
        <dbReference type="PROSITE" id="PS50053"/>
    </source>
</evidence>
<evidence type="ECO:0000313" key="3">
    <source>
        <dbReference type="EMBL" id="KAF2174047.1"/>
    </source>
</evidence>
<proteinExistence type="predicted"/>
<keyword evidence="4" id="KW-1185">Reference proteome</keyword>
<dbReference type="CDD" id="cd17039">
    <property type="entry name" value="Ubl_ubiquitin_like"/>
    <property type="match status" value="1"/>
</dbReference>
<dbReference type="InterPro" id="IPR029071">
    <property type="entry name" value="Ubiquitin-like_domsf"/>
</dbReference>
<dbReference type="SUPFAM" id="SSF54236">
    <property type="entry name" value="Ubiquitin-like"/>
    <property type="match status" value="1"/>
</dbReference>
<dbReference type="PROSITE" id="PS50053">
    <property type="entry name" value="UBIQUITIN_2"/>
    <property type="match status" value="1"/>
</dbReference>
<dbReference type="Gene3D" id="3.10.20.90">
    <property type="entry name" value="Phosphatidylinositol 3-kinase Catalytic Subunit, Chain A, domain 1"/>
    <property type="match status" value="1"/>
</dbReference>